<dbReference type="PROSITE" id="PS51094">
    <property type="entry name" value="PTS_EIIA_TYPE_2"/>
    <property type="match status" value="1"/>
</dbReference>
<dbReference type="HOGENOM" id="CLU_013442_5_2_9"/>
<dbReference type="STRING" id="1209989.TepRe1_2263"/>
<dbReference type="InterPro" id="IPR036388">
    <property type="entry name" value="WH-like_DNA-bd_sf"/>
</dbReference>
<evidence type="ECO:0000256" key="4">
    <source>
        <dbReference type="ARBA" id="ARBA00023163"/>
    </source>
</evidence>
<dbReference type="InterPro" id="IPR016152">
    <property type="entry name" value="PTrfase/Anion_transptr"/>
</dbReference>
<keyword evidence="2" id="KW-0805">Transcription regulation</keyword>
<reference evidence="8" key="1">
    <citation type="journal article" date="2013" name="Genome Announc.">
        <title>First genome sequence of a syntrophic acetate-oxidizing bacterium, Tepidanaerobacter acetatoxydans strain Re1.</title>
        <authorList>
            <person name="Manzoor S."/>
            <person name="Bongcam-Rudloff E."/>
            <person name="Schnurer A."/>
            <person name="Muller B."/>
        </authorList>
    </citation>
    <scope>NUCLEOTIDE SEQUENCE [LARGE SCALE GENOMIC DNA]</scope>
    <source>
        <strain evidence="8">Re1</strain>
    </source>
</reference>
<dbReference type="InterPro" id="IPR007737">
    <property type="entry name" value="Mga_HTH"/>
</dbReference>
<dbReference type="EC" id="2.7.1.69" evidence="7"/>
<dbReference type="Gene3D" id="3.40.50.2300">
    <property type="match status" value="1"/>
</dbReference>
<evidence type="ECO:0000313" key="8">
    <source>
        <dbReference type="Proteomes" id="UP000010802"/>
    </source>
</evidence>
<proteinExistence type="predicted"/>
<dbReference type="eggNOG" id="COG1762">
    <property type="taxonomic scope" value="Bacteria"/>
</dbReference>
<dbReference type="InterPro" id="IPR036634">
    <property type="entry name" value="PRD_sf"/>
</dbReference>
<dbReference type="OrthoDB" id="3175596at2"/>
<dbReference type="KEGG" id="tep:TepRe1_2263"/>
<name>F4LSJ3_TEPAE</name>
<dbReference type="EMBL" id="HF563609">
    <property type="protein sequence ID" value="CDI40988.1"/>
    <property type="molecule type" value="Genomic_DNA"/>
</dbReference>
<feature type="domain" description="PRD" evidence="6">
    <location>
        <begin position="292"/>
        <end position="398"/>
    </location>
</feature>
<dbReference type="Proteomes" id="UP000010802">
    <property type="component" value="Chromosome"/>
</dbReference>
<dbReference type="eggNOG" id="COG3711">
    <property type="taxonomic scope" value="Bacteria"/>
</dbReference>
<dbReference type="PANTHER" id="PTHR30185">
    <property type="entry name" value="CRYPTIC BETA-GLUCOSIDE BGL OPERON ANTITERMINATOR"/>
    <property type="match status" value="1"/>
</dbReference>
<evidence type="ECO:0000256" key="3">
    <source>
        <dbReference type="ARBA" id="ARBA00023159"/>
    </source>
</evidence>
<dbReference type="PROSITE" id="PS51372">
    <property type="entry name" value="PRD_2"/>
    <property type="match status" value="1"/>
</dbReference>
<gene>
    <name evidence="7" type="ordered locus">TEPIRE1_2430</name>
</gene>
<dbReference type="Pfam" id="PF05043">
    <property type="entry name" value="Mga"/>
    <property type="match status" value="1"/>
</dbReference>
<dbReference type="InterPro" id="IPR011608">
    <property type="entry name" value="PRD"/>
</dbReference>
<keyword evidence="1" id="KW-0677">Repeat</keyword>
<keyword evidence="3" id="KW-0010">Activator</keyword>
<dbReference type="GO" id="GO:0006355">
    <property type="term" value="P:regulation of DNA-templated transcription"/>
    <property type="evidence" value="ECO:0007669"/>
    <property type="project" value="InterPro"/>
</dbReference>
<feature type="domain" description="PTS EIIA type-2" evidence="5">
    <location>
        <begin position="502"/>
        <end position="640"/>
    </location>
</feature>
<evidence type="ECO:0000259" key="6">
    <source>
        <dbReference type="PROSITE" id="PS51372"/>
    </source>
</evidence>
<evidence type="ECO:0000313" key="7">
    <source>
        <dbReference type="EMBL" id="CDI40988.1"/>
    </source>
</evidence>
<dbReference type="Pfam" id="PF00874">
    <property type="entry name" value="PRD"/>
    <property type="match status" value="1"/>
</dbReference>
<keyword evidence="7" id="KW-0808">Transferase</keyword>
<dbReference type="InterPro" id="IPR002178">
    <property type="entry name" value="PTS_EIIA_type-2_dom"/>
</dbReference>
<keyword evidence="4" id="KW-0804">Transcription</keyword>
<sequence>MTSKELTILKFLSTQDSWVTSFSMSAFLDISVRTIKSYISNINSEFPNLIESSRNGYIVRDKKQLSNVISSAKKILYSPQTVIDRKKFILQKLLLETDRYDFDNLANELFISPVTLTNELQKLKKELADYELTIKTKDNLVFIDGQETTKKKLISKLIYEDSKDSFLSINLMQSYLPHFDLTIVKQIVSDKLSEHHYFMDDFSLLNLVLQIAITMERKLIRKTGKEVTGTDSWKSLVNAHIQEIVMDITEHIEKQFGMEFVDGEIYDFALLIMTRAISNSINDINMDQLSEFVGEDIIRLVSLIQTRTKETYNITIIRQDFTVRFALHIKNLLIRLKHNIVLRNPQVLDIKNSYPFIYDVSVFIANIITQEEGYVLTEDEISYIALHLGVLIEERKAIKHDVRAILVNPQYLNKSVDIANRLSSIFEDNLLITEIVSTQHELEAYSDYDLIITTIPFEVYPGKPYVQISAYLTNKDILSVSKKIEEVLKDRIKAKVKSKLEVMFKEELFFVDESFKDQNDAINVMADVLEKQGIVDSSFKEKLFERERVSSSAYMNIAMPHPLEMCARNSAIAVSIHPNAIMWNNNKVNIIFMLAINIRDSLFLKDIFDFITEVISEEKKLKTILDVKTYDDFIAALVSFAK</sequence>
<dbReference type="RefSeq" id="WP_013779302.1">
    <property type="nucleotide sequence ID" value="NC_015519.1"/>
</dbReference>
<evidence type="ECO:0000256" key="2">
    <source>
        <dbReference type="ARBA" id="ARBA00023015"/>
    </source>
</evidence>
<dbReference type="Gene3D" id="1.10.10.10">
    <property type="entry name" value="Winged helix-like DNA-binding domain superfamily/Winged helix DNA-binding domain"/>
    <property type="match status" value="1"/>
</dbReference>
<dbReference type="InterPro" id="IPR013196">
    <property type="entry name" value="HTH_11"/>
</dbReference>
<dbReference type="PANTHER" id="PTHR30185:SF12">
    <property type="entry name" value="TRANSCRIPTIONAL REGULATOR MANR"/>
    <property type="match status" value="1"/>
</dbReference>
<dbReference type="SUPFAM" id="SSF63520">
    <property type="entry name" value="PTS-regulatory domain, PRD"/>
    <property type="match status" value="2"/>
</dbReference>
<keyword evidence="8" id="KW-1185">Reference proteome</keyword>
<dbReference type="Pfam" id="PF00359">
    <property type="entry name" value="PTS_EIIA_2"/>
    <property type="match status" value="1"/>
</dbReference>
<evidence type="ECO:0000259" key="5">
    <source>
        <dbReference type="PROSITE" id="PS51094"/>
    </source>
</evidence>
<dbReference type="InterPro" id="IPR050661">
    <property type="entry name" value="BglG_antiterminators"/>
</dbReference>
<dbReference type="GO" id="GO:0016740">
    <property type="term" value="F:transferase activity"/>
    <property type="evidence" value="ECO:0007669"/>
    <property type="project" value="UniProtKB-KW"/>
</dbReference>
<dbReference type="Gene3D" id="3.40.930.10">
    <property type="entry name" value="Mannitol-specific EII, Chain A"/>
    <property type="match status" value="1"/>
</dbReference>
<dbReference type="Pfam" id="PF08279">
    <property type="entry name" value="HTH_11"/>
    <property type="match status" value="1"/>
</dbReference>
<dbReference type="Gene3D" id="1.10.1790.10">
    <property type="entry name" value="PRD domain"/>
    <property type="match status" value="1"/>
</dbReference>
<dbReference type="CDD" id="cd00211">
    <property type="entry name" value="PTS_IIA_fru"/>
    <property type="match status" value="1"/>
</dbReference>
<evidence type="ECO:0000256" key="1">
    <source>
        <dbReference type="ARBA" id="ARBA00022737"/>
    </source>
</evidence>
<protein>
    <submittedName>
        <fullName evidence="7">PTS modulated transcriptional regulator, MtlR family</fullName>
        <ecNumber evidence="7">2.7.1.69</ecNumber>
    </submittedName>
</protein>
<organism evidence="7 8">
    <name type="scientific">Tepidanaerobacter acetatoxydans (strain DSM 21804 / JCM 16047 / Re1)</name>
    <dbReference type="NCBI Taxonomy" id="1209989"/>
    <lineage>
        <taxon>Bacteria</taxon>
        <taxon>Bacillati</taxon>
        <taxon>Bacillota</taxon>
        <taxon>Clostridia</taxon>
        <taxon>Thermosediminibacterales</taxon>
        <taxon>Tepidanaerobacteraceae</taxon>
        <taxon>Tepidanaerobacter</taxon>
    </lineage>
</organism>
<dbReference type="AlphaFoldDB" id="F4LSJ3"/>
<dbReference type="KEGG" id="tae:TepiRe1_2430"/>
<accession>F4LSJ3</accession>
<dbReference type="SUPFAM" id="SSF55804">
    <property type="entry name" value="Phoshotransferase/anion transport protein"/>
    <property type="match status" value="1"/>
</dbReference>